<evidence type="ECO:0000256" key="1">
    <source>
        <dbReference type="ARBA" id="ARBA00001941"/>
    </source>
</evidence>
<feature type="domain" description="NodB homology" evidence="7">
    <location>
        <begin position="49"/>
        <end position="233"/>
    </location>
</feature>
<evidence type="ECO:0000256" key="5">
    <source>
        <dbReference type="ARBA" id="ARBA00023277"/>
    </source>
</evidence>
<dbReference type="PROSITE" id="PS51677">
    <property type="entry name" value="NODB"/>
    <property type="match status" value="1"/>
</dbReference>
<dbReference type="AlphaFoldDB" id="A0A137NUZ4"/>
<evidence type="ECO:0000313" key="8">
    <source>
        <dbReference type="EMBL" id="KXN66576.1"/>
    </source>
</evidence>
<dbReference type="CDD" id="cd10951">
    <property type="entry name" value="CE4_ClCDA_like"/>
    <property type="match status" value="1"/>
</dbReference>
<dbReference type="GO" id="GO:0046872">
    <property type="term" value="F:metal ion binding"/>
    <property type="evidence" value="ECO:0007669"/>
    <property type="project" value="UniProtKB-KW"/>
</dbReference>
<keyword evidence="9" id="KW-1185">Reference proteome</keyword>
<dbReference type="STRING" id="796925.A0A137NUZ4"/>
<comment type="cofactor">
    <cofactor evidence="1">
        <name>Co(2+)</name>
        <dbReference type="ChEBI" id="CHEBI:48828"/>
    </cofactor>
</comment>
<keyword evidence="3 6" id="KW-0732">Signal</keyword>
<dbReference type="InterPro" id="IPR002509">
    <property type="entry name" value="NODB_dom"/>
</dbReference>
<dbReference type="SUPFAM" id="SSF88713">
    <property type="entry name" value="Glycoside hydrolase/deacetylase"/>
    <property type="match status" value="1"/>
</dbReference>
<evidence type="ECO:0000256" key="4">
    <source>
        <dbReference type="ARBA" id="ARBA00022801"/>
    </source>
</evidence>
<dbReference type="Pfam" id="PF01522">
    <property type="entry name" value="Polysacc_deac_1"/>
    <property type="match status" value="1"/>
</dbReference>
<dbReference type="OMA" id="VLFHNNA"/>
<dbReference type="PANTHER" id="PTHR46471:SF2">
    <property type="entry name" value="CHITIN DEACETYLASE-RELATED"/>
    <property type="match status" value="1"/>
</dbReference>
<reference evidence="8 9" key="1">
    <citation type="journal article" date="2015" name="Genome Biol. Evol.">
        <title>Phylogenomic analyses indicate that early fungi evolved digesting cell walls of algal ancestors of land plants.</title>
        <authorList>
            <person name="Chang Y."/>
            <person name="Wang S."/>
            <person name="Sekimoto S."/>
            <person name="Aerts A.L."/>
            <person name="Choi C."/>
            <person name="Clum A."/>
            <person name="LaButti K.M."/>
            <person name="Lindquist E.A."/>
            <person name="Yee Ngan C."/>
            <person name="Ohm R.A."/>
            <person name="Salamov A.A."/>
            <person name="Grigoriev I.V."/>
            <person name="Spatafora J.W."/>
            <person name="Berbee M.L."/>
        </authorList>
    </citation>
    <scope>NUCLEOTIDE SEQUENCE [LARGE SCALE GENOMIC DNA]</scope>
    <source>
        <strain evidence="8 9">NRRL 28638</strain>
    </source>
</reference>
<keyword evidence="2" id="KW-0479">Metal-binding</keyword>
<keyword evidence="4" id="KW-0378">Hydrolase</keyword>
<dbReference type="Proteomes" id="UP000070444">
    <property type="component" value="Unassembled WGS sequence"/>
</dbReference>
<proteinExistence type="predicted"/>
<organism evidence="8 9">
    <name type="scientific">Conidiobolus coronatus (strain ATCC 28846 / CBS 209.66 / NRRL 28638)</name>
    <name type="common">Delacroixia coronata</name>
    <dbReference type="NCBI Taxonomy" id="796925"/>
    <lineage>
        <taxon>Eukaryota</taxon>
        <taxon>Fungi</taxon>
        <taxon>Fungi incertae sedis</taxon>
        <taxon>Zoopagomycota</taxon>
        <taxon>Entomophthoromycotina</taxon>
        <taxon>Entomophthoromycetes</taxon>
        <taxon>Entomophthorales</taxon>
        <taxon>Ancylistaceae</taxon>
        <taxon>Conidiobolus</taxon>
    </lineage>
</organism>
<feature type="chain" id="PRO_5007294167" evidence="6">
    <location>
        <begin position="20"/>
        <end position="239"/>
    </location>
</feature>
<feature type="signal peptide" evidence="6">
    <location>
        <begin position="1"/>
        <end position="19"/>
    </location>
</feature>
<dbReference type="EMBL" id="KQ964709">
    <property type="protein sequence ID" value="KXN66576.1"/>
    <property type="molecule type" value="Genomic_DNA"/>
</dbReference>
<name>A0A137NUZ4_CONC2</name>
<keyword evidence="5" id="KW-0119">Carbohydrate metabolism</keyword>
<protein>
    <submittedName>
        <fullName evidence="8">Carbohydrate esterase family 4 protein</fullName>
    </submittedName>
</protein>
<evidence type="ECO:0000259" key="7">
    <source>
        <dbReference type="PROSITE" id="PS51677"/>
    </source>
</evidence>
<evidence type="ECO:0000256" key="3">
    <source>
        <dbReference type="ARBA" id="ARBA00022729"/>
    </source>
</evidence>
<dbReference type="InterPro" id="IPR011330">
    <property type="entry name" value="Glyco_hydro/deAcase_b/a-brl"/>
</dbReference>
<evidence type="ECO:0000256" key="6">
    <source>
        <dbReference type="SAM" id="SignalP"/>
    </source>
</evidence>
<evidence type="ECO:0000313" key="9">
    <source>
        <dbReference type="Proteomes" id="UP000070444"/>
    </source>
</evidence>
<evidence type="ECO:0000256" key="2">
    <source>
        <dbReference type="ARBA" id="ARBA00022723"/>
    </source>
</evidence>
<dbReference type="OrthoDB" id="407355at2759"/>
<dbReference type="Gene3D" id="3.20.20.370">
    <property type="entry name" value="Glycoside hydrolase/deacetylase"/>
    <property type="match status" value="1"/>
</dbReference>
<gene>
    <name evidence="8" type="ORF">CONCODRAFT_43664</name>
</gene>
<accession>A0A137NUZ4</accession>
<dbReference type="GO" id="GO:0005975">
    <property type="term" value="P:carbohydrate metabolic process"/>
    <property type="evidence" value="ECO:0007669"/>
    <property type="project" value="InterPro"/>
</dbReference>
<dbReference type="GO" id="GO:0016810">
    <property type="term" value="F:hydrolase activity, acting on carbon-nitrogen (but not peptide) bonds"/>
    <property type="evidence" value="ECO:0007669"/>
    <property type="project" value="InterPro"/>
</dbReference>
<dbReference type="PANTHER" id="PTHR46471">
    <property type="entry name" value="CHITIN DEACETYLASE"/>
    <property type="match status" value="1"/>
</dbReference>
<sequence>MNWIINLLLLLASNQLLNPHAYERDGDADLEVASEPQSSGVISGCTRPGVFAMTFDDGPYEYSPQLLAGLKRYNVKATFFLVGELVENPDYAKFVQQMVLDGHQVASHTYTHPHLNSLSDAEIEEEIQKSQDAIYDAIGYRVTFFRCPYGECDDRVVSILETKGYKIIHWNLDTKDWDGKTSDEIVSVYEDTLESSNSETDSFIALEHEIAPETVAALPELIRKVRRSGYQLVTVANCI</sequence>